<protein>
    <recommendedName>
        <fullName evidence="4">DUF4352 domain-containing protein</fullName>
    </recommendedName>
</protein>
<dbReference type="Proteomes" id="UP001262410">
    <property type="component" value="Unassembled WGS sequence"/>
</dbReference>
<keyword evidence="3" id="KW-1185">Reference proteome</keyword>
<keyword evidence="1" id="KW-0472">Membrane</keyword>
<name>A0ABU1JLP3_9PROT</name>
<sequence>MKSRTVVWLTTGIGGSLAVGAALVMTIVSYRTDQPLPHFPVGAPIEAGEWRVVPLGARIDTATPDGRKVRDGQKAVVVEVELTNRTGESSNSFYRLLTPDLTLTEKQPDVFLLRDSDRAAELHPDMTERLAMVWTLPQEAAVPPVLKFAVRVSDYKRRDNLRGQTGWGYNPHVAGIIDMPVQGGGPA</sequence>
<organism evidence="2 3">
    <name type="scientific">Inquilinus ginsengisoli</name>
    <dbReference type="NCBI Taxonomy" id="363840"/>
    <lineage>
        <taxon>Bacteria</taxon>
        <taxon>Pseudomonadati</taxon>
        <taxon>Pseudomonadota</taxon>
        <taxon>Alphaproteobacteria</taxon>
        <taxon>Rhodospirillales</taxon>
        <taxon>Rhodospirillaceae</taxon>
        <taxon>Inquilinus</taxon>
    </lineage>
</organism>
<feature type="transmembrane region" description="Helical" evidence="1">
    <location>
        <begin position="6"/>
        <end position="28"/>
    </location>
</feature>
<evidence type="ECO:0008006" key="4">
    <source>
        <dbReference type="Google" id="ProtNLM"/>
    </source>
</evidence>
<gene>
    <name evidence="2" type="ORF">E9232_002054</name>
</gene>
<evidence type="ECO:0000313" key="2">
    <source>
        <dbReference type="EMBL" id="MDR6289539.1"/>
    </source>
</evidence>
<accession>A0ABU1JLP3</accession>
<comment type="caution">
    <text evidence="2">The sequence shown here is derived from an EMBL/GenBank/DDBJ whole genome shotgun (WGS) entry which is preliminary data.</text>
</comment>
<reference evidence="2 3" key="1">
    <citation type="submission" date="2023-07" db="EMBL/GenBank/DDBJ databases">
        <title>Sorghum-associated microbial communities from plants grown in Nebraska, USA.</title>
        <authorList>
            <person name="Schachtman D."/>
        </authorList>
    </citation>
    <scope>NUCLEOTIDE SEQUENCE [LARGE SCALE GENOMIC DNA]</scope>
    <source>
        <strain evidence="2 3">584</strain>
    </source>
</reference>
<dbReference type="EMBL" id="JAVDPW010000003">
    <property type="protein sequence ID" value="MDR6289539.1"/>
    <property type="molecule type" value="Genomic_DNA"/>
</dbReference>
<proteinExistence type="predicted"/>
<evidence type="ECO:0000256" key="1">
    <source>
        <dbReference type="SAM" id="Phobius"/>
    </source>
</evidence>
<dbReference type="RefSeq" id="WP_309793823.1">
    <property type="nucleotide sequence ID" value="NZ_JAVDPW010000003.1"/>
</dbReference>
<evidence type="ECO:0000313" key="3">
    <source>
        <dbReference type="Proteomes" id="UP001262410"/>
    </source>
</evidence>
<keyword evidence="1" id="KW-0812">Transmembrane</keyword>
<keyword evidence="1" id="KW-1133">Transmembrane helix</keyword>